<evidence type="ECO:0000313" key="2">
    <source>
        <dbReference type="Proteomes" id="UP001234297"/>
    </source>
</evidence>
<sequence>MLQEKQNKRTHKRPASCRSITSLDNSHNTGSTSTPRTIIFGSLEPFPLPVEETAPAKKQKTALERVTAMTPRAITKKPEARGNPTKPQPARNQVCPKTWSPRPSPKQRRSRTSTKPAYLAPLKENRFYPLSYMNEEKPTLRQTKSTQHESAYSYKPKIKLCITRPQQEPARACSLTARPFISTRAELAKFKASLRQAKDRVQILSMPVFQEDKLKCCLQGTTSFIARAQPELTKAQIARRIHRHATYRQKRLEKQRIQHSALQVSQKWVEKKRPEEVVAVHMVGKTKRRQKSATKIYVRGPVTRSVSRTQRHQEDSPTPSS</sequence>
<dbReference type="EMBL" id="CM056816">
    <property type="protein sequence ID" value="KAJ8633015.1"/>
    <property type="molecule type" value="Genomic_DNA"/>
</dbReference>
<dbReference type="Proteomes" id="UP001234297">
    <property type="component" value="Chromosome 8"/>
</dbReference>
<comment type="caution">
    <text evidence="1">The sequence shown here is derived from an EMBL/GenBank/DDBJ whole genome shotgun (WGS) entry which is preliminary data.</text>
</comment>
<evidence type="ECO:0000313" key="1">
    <source>
        <dbReference type="EMBL" id="KAJ8633015.1"/>
    </source>
</evidence>
<accession>A0ACC2LHS9</accession>
<protein>
    <submittedName>
        <fullName evidence="1">Uncharacterized protein</fullName>
    </submittedName>
</protein>
<proteinExistence type="predicted"/>
<keyword evidence="2" id="KW-1185">Reference proteome</keyword>
<organism evidence="1 2">
    <name type="scientific">Persea americana</name>
    <name type="common">Avocado</name>
    <dbReference type="NCBI Taxonomy" id="3435"/>
    <lineage>
        <taxon>Eukaryota</taxon>
        <taxon>Viridiplantae</taxon>
        <taxon>Streptophyta</taxon>
        <taxon>Embryophyta</taxon>
        <taxon>Tracheophyta</taxon>
        <taxon>Spermatophyta</taxon>
        <taxon>Magnoliopsida</taxon>
        <taxon>Magnoliidae</taxon>
        <taxon>Laurales</taxon>
        <taxon>Lauraceae</taxon>
        <taxon>Persea</taxon>
    </lineage>
</organism>
<reference evidence="1 2" key="1">
    <citation type="journal article" date="2022" name="Hortic Res">
        <title>A haplotype resolved chromosomal level avocado genome allows analysis of novel avocado genes.</title>
        <authorList>
            <person name="Nath O."/>
            <person name="Fletcher S.J."/>
            <person name="Hayward A."/>
            <person name="Shaw L.M."/>
            <person name="Masouleh A.K."/>
            <person name="Furtado A."/>
            <person name="Henry R.J."/>
            <person name="Mitter N."/>
        </authorList>
    </citation>
    <scope>NUCLEOTIDE SEQUENCE [LARGE SCALE GENOMIC DNA]</scope>
    <source>
        <strain evidence="2">cv. Hass</strain>
    </source>
</reference>
<gene>
    <name evidence="1" type="ORF">MRB53_026351</name>
</gene>
<name>A0ACC2LHS9_PERAE</name>